<evidence type="ECO:0000256" key="4">
    <source>
        <dbReference type="PROSITE-ProRule" id="PRU10141"/>
    </source>
</evidence>
<keyword evidence="5" id="KW-0723">Serine/threonine-protein kinase</keyword>
<comment type="caution">
    <text evidence="8">The sequence shown here is derived from an EMBL/GenBank/DDBJ whole genome shotgun (WGS) entry which is preliminary data.</text>
</comment>
<evidence type="ECO:0000256" key="1">
    <source>
        <dbReference type="ARBA" id="ARBA00012513"/>
    </source>
</evidence>
<keyword evidence="5" id="KW-0808">Transferase</keyword>
<dbReference type="EMBL" id="JAPFFF010000009">
    <property type="protein sequence ID" value="KAK8882660.1"/>
    <property type="molecule type" value="Genomic_DNA"/>
</dbReference>
<reference evidence="8 9" key="1">
    <citation type="submission" date="2024-04" db="EMBL/GenBank/DDBJ databases">
        <title>Tritrichomonas musculus Genome.</title>
        <authorList>
            <person name="Alves-Ferreira E."/>
            <person name="Grigg M."/>
            <person name="Lorenzi H."/>
            <person name="Galac M."/>
        </authorList>
    </citation>
    <scope>NUCLEOTIDE SEQUENCE [LARGE SCALE GENOMIC DNA]</scope>
    <source>
        <strain evidence="8 9">EAF2021</strain>
    </source>
</reference>
<evidence type="ECO:0000313" key="9">
    <source>
        <dbReference type="Proteomes" id="UP001470230"/>
    </source>
</evidence>
<keyword evidence="3 4" id="KW-0067">ATP-binding</keyword>
<dbReference type="PANTHER" id="PTHR11909">
    <property type="entry name" value="CASEIN KINASE-RELATED"/>
    <property type="match status" value="1"/>
</dbReference>
<organism evidence="8 9">
    <name type="scientific">Tritrichomonas musculus</name>
    <dbReference type="NCBI Taxonomy" id="1915356"/>
    <lineage>
        <taxon>Eukaryota</taxon>
        <taxon>Metamonada</taxon>
        <taxon>Parabasalia</taxon>
        <taxon>Tritrichomonadida</taxon>
        <taxon>Tritrichomonadidae</taxon>
        <taxon>Tritrichomonas</taxon>
    </lineage>
</organism>
<keyword evidence="5" id="KW-0418">Kinase</keyword>
<dbReference type="PROSITE" id="PS00107">
    <property type="entry name" value="PROTEIN_KINASE_ATP"/>
    <property type="match status" value="1"/>
</dbReference>
<dbReference type="InterPro" id="IPR017441">
    <property type="entry name" value="Protein_kinase_ATP_BS"/>
</dbReference>
<evidence type="ECO:0000256" key="3">
    <source>
        <dbReference type="ARBA" id="ARBA00022840"/>
    </source>
</evidence>
<protein>
    <recommendedName>
        <fullName evidence="1">non-specific serine/threonine protein kinase</fullName>
        <ecNumber evidence="1">2.7.11.1</ecNumber>
    </recommendedName>
</protein>
<dbReference type="Proteomes" id="UP001470230">
    <property type="component" value="Unassembled WGS sequence"/>
</dbReference>
<gene>
    <name evidence="8" type="ORF">M9Y10_045302</name>
</gene>
<keyword evidence="9" id="KW-1185">Reference proteome</keyword>
<keyword evidence="2 4" id="KW-0547">Nucleotide-binding</keyword>
<dbReference type="InterPro" id="IPR000719">
    <property type="entry name" value="Prot_kinase_dom"/>
</dbReference>
<evidence type="ECO:0000313" key="8">
    <source>
        <dbReference type="EMBL" id="KAK8882660.1"/>
    </source>
</evidence>
<sequence length="435" mass="49963">MDNTVGGHYHLKRRIGGGSFGEVYFGEDVQTHEEVAIKLERTKTRTPQLIFESKIYLLFAGGINIPRLHWFGTESNFNVMVIDHLGKSLEDLFQLCHQKFTLKTVLMIAEQCLSALQFVHLKTFIHRDIKPDNFLIGSKNRSNQIFIIDFGLSKRYKDPKTNEHIKYASGKHLTGTARYASINALKGYEQSRRDDLEALGYCLIYFLKGKLPWMGIDAKTRDEKYEKIMEVKSSVSPEELCEGLPEEFAQYLNYVRDLRFFDDPDYSAYRAMFRNLFIKSGFVYDYQYDWVNMFSKKAKPQSETTISSEENKEGTKPEGITRETSNEAIANDVSNNNNNDNDNNEVRNNHNSNNSIDNNVDINDKPEKINHHDNLDLQFRPKPSPMNKQSSVEATKEKDNIPMNPFNTKGQQPSNTAQFGGFKAPKKKGKFGGKK</sequence>
<feature type="binding site" evidence="4">
    <location>
        <position position="38"/>
    </location>
    <ligand>
        <name>ATP</name>
        <dbReference type="ChEBI" id="CHEBI:30616"/>
    </ligand>
</feature>
<feature type="compositionally biased region" description="Basic and acidic residues" evidence="6">
    <location>
        <begin position="309"/>
        <end position="325"/>
    </location>
</feature>
<dbReference type="SMART" id="SM00220">
    <property type="entry name" value="S_TKc"/>
    <property type="match status" value="1"/>
</dbReference>
<feature type="compositionally biased region" description="Basic residues" evidence="6">
    <location>
        <begin position="424"/>
        <end position="435"/>
    </location>
</feature>
<proteinExistence type="inferred from homology"/>
<feature type="compositionally biased region" description="Polar residues" evidence="6">
    <location>
        <begin position="405"/>
        <end position="418"/>
    </location>
</feature>
<feature type="compositionally biased region" description="Basic and acidic residues" evidence="6">
    <location>
        <begin position="362"/>
        <end position="375"/>
    </location>
</feature>
<dbReference type="Gene3D" id="1.10.510.10">
    <property type="entry name" value="Transferase(Phosphotransferase) domain 1"/>
    <property type="match status" value="1"/>
</dbReference>
<name>A0ABR2JUW1_9EUKA</name>
<dbReference type="InterPro" id="IPR008271">
    <property type="entry name" value="Ser/Thr_kinase_AS"/>
</dbReference>
<accession>A0ABR2JUW1</accession>
<feature type="compositionally biased region" description="Low complexity" evidence="6">
    <location>
        <begin position="349"/>
        <end position="361"/>
    </location>
</feature>
<evidence type="ECO:0000256" key="6">
    <source>
        <dbReference type="SAM" id="MobiDB-lite"/>
    </source>
</evidence>
<dbReference type="Pfam" id="PF00069">
    <property type="entry name" value="Pkinase"/>
    <property type="match status" value="1"/>
</dbReference>
<feature type="domain" description="Protein kinase" evidence="7">
    <location>
        <begin position="9"/>
        <end position="278"/>
    </location>
</feature>
<dbReference type="CDD" id="cd14016">
    <property type="entry name" value="STKc_CK1"/>
    <property type="match status" value="1"/>
</dbReference>
<dbReference type="PROSITE" id="PS00108">
    <property type="entry name" value="PROTEIN_KINASE_ST"/>
    <property type="match status" value="1"/>
</dbReference>
<feature type="compositionally biased region" description="Low complexity" evidence="6">
    <location>
        <begin position="326"/>
        <end position="341"/>
    </location>
</feature>
<dbReference type="InterPro" id="IPR011009">
    <property type="entry name" value="Kinase-like_dom_sf"/>
</dbReference>
<comment type="similarity">
    <text evidence="5">Belongs to the protein kinase superfamily.</text>
</comment>
<dbReference type="SUPFAM" id="SSF56112">
    <property type="entry name" value="Protein kinase-like (PK-like)"/>
    <property type="match status" value="1"/>
</dbReference>
<evidence type="ECO:0000259" key="7">
    <source>
        <dbReference type="PROSITE" id="PS50011"/>
    </source>
</evidence>
<evidence type="ECO:0000256" key="5">
    <source>
        <dbReference type="RuleBase" id="RU000304"/>
    </source>
</evidence>
<dbReference type="EC" id="2.7.11.1" evidence="1"/>
<evidence type="ECO:0000256" key="2">
    <source>
        <dbReference type="ARBA" id="ARBA00022741"/>
    </source>
</evidence>
<dbReference type="InterPro" id="IPR050235">
    <property type="entry name" value="CK1_Ser-Thr_kinase"/>
</dbReference>
<feature type="region of interest" description="Disordered" evidence="6">
    <location>
        <begin position="299"/>
        <end position="435"/>
    </location>
</feature>
<dbReference type="PROSITE" id="PS50011">
    <property type="entry name" value="PROTEIN_KINASE_DOM"/>
    <property type="match status" value="1"/>
</dbReference>